<keyword evidence="2" id="KW-1185">Reference proteome</keyword>
<dbReference type="STRING" id="1304284.L21TH_1984"/>
<organism evidence="1 2">
    <name type="scientific">Caldisalinibacter kiritimatiensis</name>
    <dbReference type="NCBI Taxonomy" id="1304284"/>
    <lineage>
        <taxon>Bacteria</taxon>
        <taxon>Bacillati</taxon>
        <taxon>Bacillota</taxon>
        <taxon>Tissierellia</taxon>
        <taxon>Tissierellales</taxon>
        <taxon>Thermohalobacteraceae</taxon>
        <taxon>Caldisalinibacter</taxon>
    </lineage>
</organism>
<dbReference type="AlphaFoldDB" id="R1CTH0"/>
<dbReference type="EMBL" id="ARZA01000220">
    <property type="protein sequence ID" value="EOC99973.1"/>
    <property type="molecule type" value="Genomic_DNA"/>
</dbReference>
<reference evidence="1 2" key="1">
    <citation type="journal article" date="2015" name="Geomicrobiol. J.">
        <title>Caldisalinibacter kiritimatiensis gen. nov., sp. nov., a moderately thermohalophilic thiosulfate-reducing bacterium from a hypersaline microbial mat.</title>
        <authorList>
            <person name="Ben Hania W."/>
            <person name="Joseph M."/>
            <person name="Fiebig A."/>
            <person name="Bunk B."/>
            <person name="Klenk H.-P."/>
            <person name="Fardeau M.-L."/>
            <person name="Spring S."/>
        </authorList>
    </citation>
    <scope>NUCLEOTIDE SEQUENCE [LARGE SCALE GENOMIC DNA]</scope>
    <source>
        <strain evidence="1 2">L21-TH-D2</strain>
    </source>
</reference>
<dbReference type="eggNOG" id="ENOG502ZA6T">
    <property type="taxonomic scope" value="Bacteria"/>
</dbReference>
<gene>
    <name evidence="1" type="ORF">L21TH_1984</name>
</gene>
<dbReference type="PATRIC" id="fig|1304284.3.peg.1949"/>
<dbReference type="InterPro" id="IPR046674">
    <property type="entry name" value="DUF6544"/>
</dbReference>
<comment type="caution">
    <text evidence="1">The sequence shown here is derived from an EMBL/GenBank/DDBJ whole genome shotgun (WGS) entry which is preliminary data.</text>
</comment>
<dbReference type="RefSeq" id="WP_006315163.1">
    <property type="nucleotide sequence ID" value="NZ_ARZA01000220.1"/>
</dbReference>
<evidence type="ECO:0000313" key="2">
    <source>
        <dbReference type="Proteomes" id="UP000013378"/>
    </source>
</evidence>
<dbReference type="Pfam" id="PF20181">
    <property type="entry name" value="DUF6544"/>
    <property type="match status" value="1"/>
</dbReference>
<proteinExistence type="predicted"/>
<protein>
    <submittedName>
        <fullName evidence="1">Uncharacterized protein</fullName>
    </submittedName>
</protein>
<accession>R1CTH0</accession>
<evidence type="ECO:0000313" key="1">
    <source>
        <dbReference type="EMBL" id="EOC99973.1"/>
    </source>
</evidence>
<sequence>MNIKQIIIFIVLLGIVFLAYRSQQLQRQYKSAVIEGLNRTKNLERPIITEKDITHLPEPVQKYLRYVGVIGKERVNSFRAVMDASMKLDKEKDWTKVQIKQYSFFDNITRLFFLNLNVNGIPFYGLHSYTNATATMDGKIVGLIHVLKGKGEIMNKAETVTILNDMCIMAPATLIDERIKWETIDAHTVKATFNNEGIEISAILYFNEKGQLINFVSDDRYYSPTGKTFEKATWSTPLSNYQNINGFNLPTYGEAIWNFPDGDFCYAKLNINEIEYNCKTLK</sequence>
<dbReference type="OrthoDB" id="9786534at2"/>
<dbReference type="Proteomes" id="UP000013378">
    <property type="component" value="Unassembled WGS sequence"/>
</dbReference>
<name>R1CTH0_9FIRM</name>